<dbReference type="InterPro" id="IPR010730">
    <property type="entry name" value="HET"/>
</dbReference>
<dbReference type="Proteomes" id="UP000235672">
    <property type="component" value="Unassembled WGS sequence"/>
</dbReference>
<evidence type="ECO:0000259" key="1">
    <source>
        <dbReference type="Pfam" id="PF06985"/>
    </source>
</evidence>
<accession>A0A2J6PSW9</accession>
<feature type="domain" description="Heterokaryon incompatibility" evidence="1">
    <location>
        <begin position="1"/>
        <end position="135"/>
    </location>
</feature>
<dbReference type="AlphaFoldDB" id="A0A2J6PSW9"/>
<proteinExistence type="predicted"/>
<dbReference type="EMBL" id="KZ613501">
    <property type="protein sequence ID" value="PMD17112.1"/>
    <property type="molecule type" value="Genomic_DNA"/>
</dbReference>
<dbReference type="Pfam" id="PF06985">
    <property type="entry name" value="HET"/>
    <property type="match status" value="1"/>
</dbReference>
<evidence type="ECO:0000313" key="2">
    <source>
        <dbReference type="EMBL" id="PMD17112.1"/>
    </source>
</evidence>
<dbReference type="PANTHER" id="PTHR33112">
    <property type="entry name" value="DOMAIN PROTEIN, PUTATIVE-RELATED"/>
    <property type="match status" value="1"/>
</dbReference>
<evidence type="ECO:0000313" key="3">
    <source>
        <dbReference type="Proteomes" id="UP000235672"/>
    </source>
</evidence>
<name>A0A2J6PSW9_9HELO</name>
<protein>
    <submittedName>
        <fullName evidence="2">HET-domain-containing protein</fullName>
    </submittedName>
</protein>
<dbReference type="PANTHER" id="PTHR33112:SF8">
    <property type="entry name" value="HETEROKARYON INCOMPATIBILITY DOMAIN-CONTAINING PROTEIN"/>
    <property type="match status" value="1"/>
</dbReference>
<keyword evidence="3" id="KW-1185">Reference proteome</keyword>
<dbReference type="STRING" id="1745343.A0A2J6PSW9"/>
<feature type="non-terminal residue" evidence="2">
    <location>
        <position position="1"/>
    </location>
</feature>
<dbReference type="OrthoDB" id="5362512at2759"/>
<gene>
    <name evidence="2" type="ORF">NA56DRAFT_579365</name>
</gene>
<organism evidence="2 3">
    <name type="scientific">Hyaloscypha hepaticicola</name>
    <dbReference type="NCBI Taxonomy" id="2082293"/>
    <lineage>
        <taxon>Eukaryota</taxon>
        <taxon>Fungi</taxon>
        <taxon>Dikarya</taxon>
        <taxon>Ascomycota</taxon>
        <taxon>Pezizomycotina</taxon>
        <taxon>Leotiomycetes</taxon>
        <taxon>Helotiales</taxon>
        <taxon>Hyaloscyphaceae</taxon>
        <taxon>Hyaloscypha</taxon>
    </lineage>
</organism>
<reference evidence="2 3" key="1">
    <citation type="submission" date="2016-05" db="EMBL/GenBank/DDBJ databases">
        <title>A degradative enzymes factory behind the ericoid mycorrhizal symbiosis.</title>
        <authorList>
            <consortium name="DOE Joint Genome Institute"/>
            <person name="Martino E."/>
            <person name="Morin E."/>
            <person name="Grelet G."/>
            <person name="Kuo A."/>
            <person name="Kohler A."/>
            <person name="Daghino S."/>
            <person name="Barry K."/>
            <person name="Choi C."/>
            <person name="Cichocki N."/>
            <person name="Clum A."/>
            <person name="Copeland A."/>
            <person name="Hainaut M."/>
            <person name="Haridas S."/>
            <person name="Labutti K."/>
            <person name="Lindquist E."/>
            <person name="Lipzen A."/>
            <person name="Khouja H.-R."/>
            <person name="Murat C."/>
            <person name="Ohm R."/>
            <person name="Olson A."/>
            <person name="Spatafora J."/>
            <person name="Veneault-Fourrey C."/>
            <person name="Henrissat B."/>
            <person name="Grigoriev I."/>
            <person name="Martin F."/>
            <person name="Perotto S."/>
        </authorList>
    </citation>
    <scope>NUCLEOTIDE SEQUENCE [LARGE SCALE GENOMIC DNA]</scope>
    <source>
        <strain evidence="2 3">UAMH 7357</strain>
    </source>
</reference>
<sequence>YATLSHCWGSMSHIRYQATTSTLLSLKERIPYKDLPRTYCDAISVCRALKIRYLWIDSLCIIQDSKEDWAREAANMAHVYSNSSLTISADWSTNSDGGCFKASSGELRKDLDSAIYDHKQLDWTHLAGRAWVYQERLLSRHNLHFARDQLFWECRIVSRNRGSIDNALYVWCRIVEKYSGARITLPTDRLPAISALANLTANHPCCSYLAGL</sequence>